<dbReference type="AlphaFoldDB" id="A0A6J6BGG3"/>
<sequence>MMNLANEATRELPVPPYAFGLIAFGIFAFLLYITLRLDK</sequence>
<dbReference type="EMBL" id="CAEZSD010000115">
    <property type="protein sequence ID" value="CAB4537784.1"/>
    <property type="molecule type" value="Genomic_DNA"/>
</dbReference>
<reference evidence="2" key="1">
    <citation type="submission" date="2020-05" db="EMBL/GenBank/DDBJ databases">
        <authorList>
            <person name="Chiriac C."/>
            <person name="Salcher M."/>
            <person name="Ghai R."/>
            <person name="Kavagutti S V."/>
        </authorList>
    </citation>
    <scope>NUCLEOTIDE SEQUENCE</scope>
</reference>
<keyword evidence="1" id="KW-1133">Transmembrane helix</keyword>
<gene>
    <name evidence="2" type="ORF">UFOPK1399_00880</name>
</gene>
<proteinExistence type="predicted"/>
<evidence type="ECO:0000313" key="2">
    <source>
        <dbReference type="EMBL" id="CAB4537784.1"/>
    </source>
</evidence>
<feature type="transmembrane region" description="Helical" evidence="1">
    <location>
        <begin position="16"/>
        <end position="35"/>
    </location>
</feature>
<name>A0A6J6BGG3_9ZZZZ</name>
<organism evidence="2">
    <name type="scientific">freshwater metagenome</name>
    <dbReference type="NCBI Taxonomy" id="449393"/>
    <lineage>
        <taxon>unclassified sequences</taxon>
        <taxon>metagenomes</taxon>
        <taxon>ecological metagenomes</taxon>
    </lineage>
</organism>
<keyword evidence="1" id="KW-0472">Membrane</keyword>
<keyword evidence="1" id="KW-0812">Transmembrane</keyword>
<accession>A0A6J6BGG3</accession>
<evidence type="ECO:0000256" key="1">
    <source>
        <dbReference type="SAM" id="Phobius"/>
    </source>
</evidence>
<protein>
    <submittedName>
        <fullName evidence="2">Unannotated protein</fullName>
    </submittedName>
</protein>